<feature type="region of interest" description="Disordered" evidence="14">
    <location>
        <begin position="536"/>
        <end position="556"/>
    </location>
</feature>
<dbReference type="GO" id="GO:0005869">
    <property type="term" value="C:dynactin complex"/>
    <property type="evidence" value="ECO:0007669"/>
    <property type="project" value="InterPro"/>
</dbReference>
<name>A0A427XZN9_9TREE</name>
<dbReference type="EMBL" id="RSCE01000003">
    <property type="protein sequence ID" value="RSH84348.1"/>
    <property type="molecule type" value="Genomic_DNA"/>
</dbReference>
<evidence type="ECO:0000256" key="10">
    <source>
        <dbReference type="ARBA" id="ARBA00023212"/>
    </source>
</evidence>
<feature type="region of interest" description="Disordered" evidence="14">
    <location>
        <begin position="450"/>
        <end position="501"/>
    </location>
</feature>
<dbReference type="GO" id="GO:0001725">
    <property type="term" value="C:stress fiber"/>
    <property type="evidence" value="ECO:0007669"/>
    <property type="project" value="UniProtKB-SubCell"/>
</dbReference>
<comment type="subunit">
    <text evidence="13">Subunit of dynactin, a multiprotein complex part of a tripartite complex with dynein and a adapter, such as BICDL1, BICD2 or HOOK3. The dynactin complex is built around ACTR1A/ACTB filament and consists of an actin-related filament composed of a shoulder domain, a pointed end and a barbed end. Its length is defined by its flexible shoulder domain. The soulder is composed of 2 DCTN1 subunits, 4 DCTN2 and 2 DCTN3. The 4 DCNT2 (via N-terminus) bind the ACTR1A filament and act as molecular rulers to determine the length. The pointed end is important for binding dynein-dynactin cargo adapters. Consists of 4 subunits: ACTR10, DCNT4, DCTN5 and DCTN6. The barbed end is composed of a CAPZA1:CAPZB heterodimers, which binds ACTR1A/ACTB filament and dynactin and stabilizes dynactin. Interacts with ATP7B, but not ATP7A, in a copper-dependent manner. Interacts with ANK2; this interaction is required for localization at costameres. Interacts with N4BP2L1.</text>
</comment>
<protein>
    <recommendedName>
        <fullName evidence="12">Dynactin subunit 4</fullName>
    </recommendedName>
</protein>
<dbReference type="GeneID" id="39590411"/>
<keyword evidence="8" id="KW-0007">Acetylation</keyword>
<evidence type="ECO:0000256" key="7">
    <source>
        <dbReference type="ARBA" id="ARBA00022843"/>
    </source>
</evidence>
<keyword evidence="5" id="KW-1017">Isopeptide bond</keyword>
<dbReference type="STRING" id="105984.A0A427XZN9"/>
<accession>A0A427XZN9</accession>
<dbReference type="PANTHER" id="PTHR13034:SF2">
    <property type="entry name" value="DYNACTIN SUBUNIT 4"/>
    <property type="match status" value="1"/>
</dbReference>
<feature type="region of interest" description="Disordered" evidence="14">
    <location>
        <begin position="213"/>
        <end position="236"/>
    </location>
</feature>
<proteinExistence type="inferred from homology"/>
<dbReference type="AlphaFoldDB" id="A0A427XZN9"/>
<organism evidence="15 16">
    <name type="scientific">Apiotrichum porosum</name>
    <dbReference type="NCBI Taxonomy" id="105984"/>
    <lineage>
        <taxon>Eukaryota</taxon>
        <taxon>Fungi</taxon>
        <taxon>Dikarya</taxon>
        <taxon>Basidiomycota</taxon>
        <taxon>Agaricomycotina</taxon>
        <taxon>Tremellomycetes</taxon>
        <taxon>Trichosporonales</taxon>
        <taxon>Trichosporonaceae</taxon>
        <taxon>Apiotrichum</taxon>
    </lineage>
</organism>
<evidence type="ECO:0000256" key="2">
    <source>
        <dbReference type="ARBA" id="ARBA00004529"/>
    </source>
</evidence>
<evidence type="ECO:0000313" key="15">
    <source>
        <dbReference type="EMBL" id="RSH84348.1"/>
    </source>
</evidence>
<keyword evidence="9" id="KW-0175">Coiled coil</keyword>
<keyword evidence="16" id="KW-1185">Reference proteome</keyword>
<evidence type="ECO:0000256" key="5">
    <source>
        <dbReference type="ARBA" id="ARBA00022499"/>
    </source>
</evidence>
<evidence type="ECO:0000256" key="1">
    <source>
        <dbReference type="ARBA" id="ARBA00004300"/>
    </source>
</evidence>
<feature type="region of interest" description="Disordered" evidence="14">
    <location>
        <begin position="594"/>
        <end position="628"/>
    </location>
</feature>
<feature type="compositionally biased region" description="Acidic residues" evidence="14">
    <location>
        <begin position="450"/>
        <end position="460"/>
    </location>
</feature>
<evidence type="ECO:0000256" key="4">
    <source>
        <dbReference type="ARBA" id="ARBA00022490"/>
    </source>
</evidence>
<comment type="caution">
    <text evidence="15">The sequence shown here is derived from an EMBL/GenBank/DDBJ whole genome shotgun (WGS) entry which is preliminary data.</text>
</comment>
<dbReference type="Proteomes" id="UP000279236">
    <property type="component" value="Unassembled WGS sequence"/>
</dbReference>
<evidence type="ECO:0000256" key="11">
    <source>
        <dbReference type="ARBA" id="ARBA00034776"/>
    </source>
</evidence>
<dbReference type="OrthoDB" id="283815at2759"/>
<sequence length="628" mass="68538">MQSVLYHCAHLEEPRAPLPPSYPSSFADFAPLNHLYFCEECDAIRCDDCVAIEVASYYCPNCLFDVPGANVRADKSRCARSCFSCPECSSCLNVLASEQASDSSRAATASGTSATHSSSAPYLLSCPACKWSSKEIGWKFDKPTSLASQLSQVYSAPEDVQAEFDALKDHLEGYISQSAPPPTAGKGSGHHRTPSRHIAQITQAAARALRREVPGMGGPRTGAAARRKAGEKSDNRAGWDQLAPYEAKDSWKEEGLQRGVDDVDTMRKLTGEEVAPIEKRWTSAWEPPRMSSETMPQRIPLQAKLTKRCPHPTCRHILIQPDTKTVRMLIKMVGGNYLPAIELGRRRRRLVDEALDGLTEEELERRRRERRRTRINLAREEDEDMTEPLHPGEVYTFQLAFTNPLYDPVQVRLGAAHQPRGPVQPSHHIFTPTAHFTVGPLKDAWAYDEEDEDDNVEDDAGTGGAAGHGGDSVSERAKARMSLAGLPSSRHRGREAEVEKRGNVTKVGLEVEVLPGASGPVEFDLEIRFTYRADDAEGGAGPAEGPGEAAVTGSGKDAKEEYKTFTFWTRDIRDMDAAVAVDGQPGLGLLTQRVWTSTRPNGAPPPGGIELAGPADMQKGGQAERDGA</sequence>
<dbReference type="PANTHER" id="PTHR13034">
    <property type="entry name" value="DYNACTIN P62 SUBUNIT"/>
    <property type="match status" value="1"/>
</dbReference>
<evidence type="ECO:0000313" key="16">
    <source>
        <dbReference type="Proteomes" id="UP000279236"/>
    </source>
</evidence>
<evidence type="ECO:0000256" key="9">
    <source>
        <dbReference type="ARBA" id="ARBA00023054"/>
    </source>
</evidence>
<evidence type="ECO:0000256" key="8">
    <source>
        <dbReference type="ARBA" id="ARBA00022990"/>
    </source>
</evidence>
<evidence type="ECO:0000256" key="3">
    <source>
        <dbReference type="ARBA" id="ARBA00004657"/>
    </source>
</evidence>
<comment type="subcellular location">
    <subcellularLocation>
        <location evidence="1">Cytoplasm</location>
        <location evidence="1">Cytoskeleton</location>
        <location evidence="1">Microtubule organizing center</location>
        <location evidence="1">Centrosome</location>
    </subcellularLocation>
    <subcellularLocation>
        <location evidence="2">Cytoplasm</location>
        <location evidence="2">Cytoskeleton</location>
        <location evidence="2">Stress fiber</location>
    </subcellularLocation>
    <subcellularLocation>
        <location evidence="3">Cytoplasm</location>
        <location evidence="3">Myofibril</location>
    </subcellularLocation>
</comment>
<evidence type="ECO:0000256" key="13">
    <source>
        <dbReference type="ARBA" id="ARBA00093507"/>
    </source>
</evidence>
<keyword evidence="7" id="KW-0832">Ubl conjugation</keyword>
<keyword evidence="6" id="KW-0597">Phosphoprotein</keyword>
<keyword evidence="10" id="KW-0206">Cytoskeleton</keyword>
<feature type="region of interest" description="Disordered" evidence="14">
    <location>
        <begin position="176"/>
        <end position="196"/>
    </location>
</feature>
<evidence type="ECO:0000256" key="6">
    <source>
        <dbReference type="ARBA" id="ARBA00022553"/>
    </source>
</evidence>
<evidence type="ECO:0000256" key="14">
    <source>
        <dbReference type="SAM" id="MobiDB-lite"/>
    </source>
</evidence>
<gene>
    <name evidence="15" type="ORF">EHS24_005868</name>
</gene>
<comment type="similarity">
    <text evidence="11">Belongs to the dynactin subunit 4 family.</text>
</comment>
<feature type="compositionally biased region" description="Gly residues" evidence="14">
    <location>
        <begin position="461"/>
        <end position="470"/>
    </location>
</feature>
<evidence type="ECO:0000256" key="12">
    <source>
        <dbReference type="ARBA" id="ARBA00034864"/>
    </source>
</evidence>
<dbReference type="InterPro" id="IPR008603">
    <property type="entry name" value="DCTN4"/>
</dbReference>
<dbReference type="RefSeq" id="XP_028477796.1">
    <property type="nucleotide sequence ID" value="XM_028621344.1"/>
</dbReference>
<keyword evidence="4" id="KW-0963">Cytoplasm</keyword>
<dbReference type="Pfam" id="PF05502">
    <property type="entry name" value="Dynactin_p62"/>
    <property type="match status" value="2"/>
</dbReference>
<reference evidence="15 16" key="1">
    <citation type="submission" date="2018-11" db="EMBL/GenBank/DDBJ databases">
        <title>Genome sequence of Apiotrichum porosum DSM 27194.</title>
        <authorList>
            <person name="Aliyu H."/>
            <person name="Gorte O."/>
            <person name="Ochsenreither K."/>
        </authorList>
    </citation>
    <scope>NUCLEOTIDE SEQUENCE [LARGE SCALE GENOMIC DNA]</scope>
    <source>
        <strain evidence="15 16">DSM 27194</strain>
    </source>
</reference>